<reference evidence="7 8" key="1">
    <citation type="submission" date="2023-03" db="EMBL/GenBank/DDBJ databases">
        <title>WGS of Gossypium arboreum.</title>
        <authorList>
            <person name="Yu D."/>
        </authorList>
    </citation>
    <scope>NUCLEOTIDE SEQUENCE [LARGE SCALE GENOMIC DNA]</scope>
    <source>
        <tissue evidence="7">Leaf</tissue>
    </source>
</reference>
<keyword evidence="2 4" id="KW-0863">Zinc-finger</keyword>
<dbReference type="PROSITE" id="PS51999">
    <property type="entry name" value="ZF_GRF"/>
    <property type="match status" value="1"/>
</dbReference>
<evidence type="ECO:0000313" key="7">
    <source>
        <dbReference type="EMBL" id="KAK5840225.1"/>
    </source>
</evidence>
<evidence type="ECO:0000259" key="6">
    <source>
        <dbReference type="PROSITE" id="PS51999"/>
    </source>
</evidence>
<evidence type="ECO:0000256" key="5">
    <source>
        <dbReference type="SAM" id="Phobius"/>
    </source>
</evidence>
<evidence type="ECO:0000256" key="3">
    <source>
        <dbReference type="ARBA" id="ARBA00022833"/>
    </source>
</evidence>
<sequence length="231" mass="26476">MDSHSSNSQPKVWVTHGSKKKSSYANVVTSSQKEYAYDRPAVKCHCNKLAPRDTSWSDLNPGRRFYGCSDFRDGGCDFFKWYDGKKCHREIELLRQLRDSERNLLKDNLALRKNAMDLVAFDGNHNGGSSAVDIEVEGGRPICGVEEEVALRKKMLTMKQKIKVIKKEKSMYKMLFSCSMLCIVCITIGFFFGSTGGREEPFACYFATWVLKKFVQYHLSMKLSSCSLWFY</sequence>
<keyword evidence="5" id="KW-0472">Membrane</keyword>
<keyword evidence="3" id="KW-0862">Zinc</keyword>
<proteinExistence type="predicted"/>
<keyword evidence="1" id="KW-0479">Metal-binding</keyword>
<evidence type="ECO:0000256" key="2">
    <source>
        <dbReference type="ARBA" id="ARBA00022771"/>
    </source>
</evidence>
<dbReference type="EMBL" id="JARKNE010000003">
    <property type="protein sequence ID" value="KAK5840225.1"/>
    <property type="molecule type" value="Genomic_DNA"/>
</dbReference>
<evidence type="ECO:0000256" key="4">
    <source>
        <dbReference type="PROSITE-ProRule" id="PRU01343"/>
    </source>
</evidence>
<dbReference type="InterPro" id="IPR010666">
    <property type="entry name" value="Znf_GRF"/>
</dbReference>
<protein>
    <recommendedName>
        <fullName evidence="6">GRF-type domain-containing protein</fullName>
    </recommendedName>
</protein>
<evidence type="ECO:0000256" key="1">
    <source>
        <dbReference type="ARBA" id="ARBA00022723"/>
    </source>
</evidence>
<dbReference type="Proteomes" id="UP001358586">
    <property type="component" value="Chromosome 3"/>
</dbReference>
<evidence type="ECO:0000313" key="8">
    <source>
        <dbReference type="Proteomes" id="UP001358586"/>
    </source>
</evidence>
<keyword evidence="5" id="KW-0812">Transmembrane</keyword>
<gene>
    <name evidence="7" type="ORF">PVK06_009112</name>
</gene>
<keyword evidence="8" id="KW-1185">Reference proteome</keyword>
<feature type="domain" description="GRF-type" evidence="6">
    <location>
        <begin position="44"/>
        <end position="85"/>
    </location>
</feature>
<dbReference type="Pfam" id="PF06839">
    <property type="entry name" value="Zn_ribbon_GRF"/>
    <property type="match status" value="1"/>
</dbReference>
<dbReference type="PANTHER" id="PTHR33248">
    <property type="entry name" value="ZINC ION-BINDING PROTEIN"/>
    <property type="match status" value="1"/>
</dbReference>
<organism evidence="7 8">
    <name type="scientific">Gossypium arboreum</name>
    <name type="common">Tree cotton</name>
    <name type="synonym">Gossypium nanking</name>
    <dbReference type="NCBI Taxonomy" id="29729"/>
    <lineage>
        <taxon>Eukaryota</taxon>
        <taxon>Viridiplantae</taxon>
        <taxon>Streptophyta</taxon>
        <taxon>Embryophyta</taxon>
        <taxon>Tracheophyta</taxon>
        <taxon>Spermatophyta</taxon>
        <taxon>Magnoliopsida</taxon>
        <taxon>eudicotyledons</taxon>
        <taxon>Gunneridae</taxon>
        <taxon>Pentapetalae</taxon>
        <taxon>rosids</taxon>
        <taxon>malvids</taxon>
        <taxon>Malvales</taxon>
        <taxon>Malvaceae</taxon>
        <taxon>Malvoideae</taxon>
        <taxon>Gossypium</taxon>
    </lineage>
</organism>
<name>A0ABR0QLN0_GOSAR</name>
<feature type="transmembrane region" description="Helical" evidence="5">
    <location>
        <begin position="171"/>
        <end position="192"/>
    </location>
</feature>
<keyword evidence="5" id="KW-1133">Transmembrane helix</keyword>
<comment type="caution">
    <text evidence="7">The sequence shown here is derived from an EMBL/GenBank/DDBJ whole genome shotgun (WGS) entry which is preliminary data.</text>
</comment>
<accession>A0ABR0QLN0</accession>